<evidence type="ECO:0000313" key="1">
    <source>
        <dbReference type="EMBL" id="RLN50268.1"/>
    </source>
</evidence>
<accession>A0A3F2RAS3</accession>
<evidence type="ECO:0000313" key="2">
    <source>
        <dbReference type="Proteomes" id="UP000277300"/>
    </source>
</evidence>
<proteinExistence type="predicted"/>
<organism evidence="1 2">
    <name type="scientific">Phytophthora kernoviae</name>
    <dbReference type="NCBI Taxonomy" id="325452"/>
    <lineage>
        <taxon>Eukaryota</taxon>
        <taxon>Sar</taxon>
        <taxon>Stramenopiles</taxon>
        <taxon>Oomycota</taxon>
        <taxon>Peronosporomycetes</taxon>
        <taxon>Peronosporales</taxon>
        <taxon>Peronosporaceae</taxon>
        <taxon>Phytophthora</taxon>
    </lineage>
</organism>
<dbReference type="Proteomes" id="UP000277300">
    <property type="component" value="Unassembled WGS sequence"/>
</dbReference>
<dbReference type="EMBL" id="MBDO02001183">
    <property type="protein sequence ID" value="RLN50268.1"/>
    <property type="molecule type" value="Genomic_DNA"/>
</dbReference>
<feature type="non-terminal residue" evidence="1">
    <location>
        <position position="73"/>
    </location>
</feature>
<protein>
    <submittedName>
        <fullName evidence="1">Uncharacterized protein</fullName>
    </submittedName>
</protein>
<name>A0A3F2RAS3_9STRA</name>
<dbReference type="OrthoDB" id="128844at2759"/>
<dbReference type="AlphaFoldDB" id="A0A3F2RAS3"/>
<comment type="caution">
    <text evidence="1">The sequence shown here is derived from an EMBL/GenBank/DDBJ whole genome shotgun (WGS) entry which is preliminary data.</text>
</comment>
<gene>
    <name evidence="1" type="ORF">BBP00_00010062</name>
</gene>
<sequence>MEMRASWKLNKPILFGPDVLLEEDVIHVLVVVPEVESKRPADAELVKILKRLKTIEPKTLTDFINLSVNEDEF</sequence>
<reference evidence="1 2" key="1">
    <citation type="submission" date="2018-07" db="EMBL/GenBank/DDBJ databases">
        <title>Genome sequencing of oomycete isolates from Chile give support for New Zealand origin for Phytophthora kernoviae and make available the first Nothophytophthora sp. genome.</title>
        <authorList>
            <person name="Studholme D.J."/>
            <person name="Sanfuentes E."/>
            <person name="Panda P."/>
            <person name="Hill R."/>
            <person name="Sambles C."/>
            <person name="Grant M."/>
            <person name="Williams N.M."/>
            <person name="Mcdougal R.L."/>
        </authorList>
    </citation>
    <scope>NUCLEOTIDE SEQUENCE [LARGE SCALE GENOMIC DNA]</scope>
    <source>
        <strain evidence="1">Chile6</strain>
    </source>
</reference>